<evidence type="ECO:0000256" key="6">
    <source>
        <dbReference type="ARBA" id="ARBA00022840"/>
    </source>
</evidence>
<dbReference type="GO" id="GO:0005524">
    <property type="term" value="F:ATP binding"/>
    <property type="evidence" value="ECO:0007669"/>
    <property type="project" value="UniProtKB-KW"/>
</dbReference>
<keyword evidence="7 9" id="KW-1133">Transmembrane helix</keyword>
<dbReference type="Pfam" id="PF01061">
    <property type="entry name" value="ABC2_membrane"/>
    <property type="match status" value="1"/>
</dbReference>
<evidence type="ECO:0000259" key="10">
    <source>
        <dbReference type="PROSITE" id="PS50893"/>
    </source>
</evidence>
<dbReference type="InterPro" id="IPR050352">
    <property type="entry name" value="ABCG_transporters"/>
</dbReference>
<organism evidence="11">
    <name type="scientific">Ceratitis capitata</name>
    <name type="common">Mediterranean fruit fly</name>
    <name type="synonym">Tephritis capitata</name>
    <dbReference type="NCBI Taxonomy" id="7213"/>
    <lineage>
        <taxon>Eukaryota</taxon>
        <taxon>Metazoa</taxon>
        <taxon>Ecdysozoa</taxon>
        <taxon>Arthropoda</taxon>
        <taxon>Hexapoda</taxon>
        <taxon>Insecta</taxon>
        <taxon>Pterygota</taxon>
        <taxon>Neoptera</taxon>
        <taxon>Endopterygota</taxon>
        <taxon>Diptera</taxon>
        <taxon>Brachycera</taxon>
        <taxon>Muscomorpha</taxon>
        <taxon>Tephritoidea</taxon>
        <taxon>Tephritidae</taxon>
        <taxon>Ceratitis</taxon>
        <taxon>Ceratitis</taxon>
    </lineage>
</organism>
<dbReference type="InterPro" id="IPR043926">
    <property type="entry name" value="ABCG_dom"/>
</dbReference>
<feature type="domain" description="ABC transporter" evidence="10">
    <location>
        <begin position="19"/>
        <end position="254"/>
    </location>
</feature>
<dbReference type="Gene3D" id="3.40.50.300">
    <property type="entry name" value="P-loop containing nucleotide triphosphate hydrolases"/>
    <property type="match status" value="1"/>
</dbReference>
<feature type="transmembrane region" description="Helical" evidence="9">
    <location>
        <begin position="437"/>
        <end position="464"/>
    </location>
</feature>
<dbReference type="Pfam" id="PF00005">
    <property type="entry name" value="ABC_tran"/>
    <property type="match status" value="1"/>
</dbReference>
<feature type="transmembrane region" description="Helical" evidence="9">
    <location>
        <begin position="587"/>
        <end position="609"/>
    </location>
</feature>
<gene>
    <name evidence="11" type="primary">ABCG1</name>
</gene>
<evidence type="ECO:0000256" key="5">
    <source>
        <dbReference type="ARBA" id="ARBA00022741"/>
    </source>
</evidence>
<proteinExistence type="evidence at transcript level"/>
<evidence type="ECO:0000256" key="3">
    <source>
        <dbReference type="ARBA" id="ARBA00022448"/>
    </source>
</evidence>
<dbReference type="PANTHER" id="PTHR48041">
    <property type="entry name" value="ABC TRANSPORTER G FAMILY MEMBER 28"/>
    <property type="match status" value="1"/>
</dbReference>
<reference evidence="11" key="1">
    <citation type="submission" date="2013-07" db="EMBL/GenBank/DDBJ databases">
        <authorList>
            <person name="Geib S."/>
        </authorList>
    </citation>
    <scope>NUCLEOTIDE SEQUENCE</scope>
</reference>
<evidence type="ECO:0000256" key="2">
    <source>
        <dbReference type="ARBA" id="ARBA00005814"/>
    </source>
</evidence>
<evidence type="ECO:0000256" key="1">
    <source>
        <dbReference type="ARBA" id="ARBA00004141"/>
    </source>
</evidence>
<comment type="similarity">
    <text evidence="2">Belongs to the ABC transporter superfamily. ABCG family. Eye pigment precursor importer (TC 3.A.1.204) subfamily.</text>
</comment>
<dbReference type="EMBL" id="GAMC01009308">
    <property type="protein sequence ID" value="JAB97247.1"/>
    <property type="molecule type" value="mRNA"/>
</dbReference>
<feature type="transmembrane region" description="Helical" evidence="9">
    <location>
        <begin position="476"/>
        <end position="499"/>
    </location>
</feature>
<dbReference type="InterPro" id="IPR027417">
    <property type="entry name" value="P-loop_NTPase"/>
</dbReference>
<keyword evidence="6 11" id="KW-0067">ATP-binding</keyword>
<dbReference type="SMART" id="SM00382">
    <property type="entry name" value="AAA"/>
    <property type="match status" value="1"/>
</dbReference>
<keyword evidence="3" id="KW-0813">Transport</keyword>
<keyword evidence="5" id="KW-0547">Nucleotide-binding</keyword>
<dbReference type="FunFam" id="3.40.50.300:FF:001077">
    <property type="entry name" value="Uncharacterized protein, isoform A"/>
    <property type="match status" value="1"/>
</dbReference>
<keyword evidence="4 9" id="KW-0812">Transmembrane</keyword>
<dbReference type="Pfam" id="PF19055">
    <property type="entry name" value="ABC2_membrane_7"/>
    <property type="match status" value="1"/>
</dbReference>
<dbReference type="InterPro" id="IPR003593">
    <property type="entry name" value="AAA+_ATPase"/>
</dbReference>
<dbReference type="GO" id="GO:0140359">
    <property type="term" value="F:ABC-type transporter activity"/>
    <property type="evidence" value="ECO:0007669"/>
    <property type="project" value="InterPro"/>
</dbReference>
<dbReference type="GO" id="GO:0016887">
    <property type="term" value="F:ATP hydrolysis activity"/>
    <property type="evidence" value="ECO:0007669"/>
    <property type="project" value="InterPro"/>
</dbReference>
<dbReference type="PANTHER" id="PTHR48041:SF32">
    <property type="entry name" value="PROTEIN WHITE-LIKE PROTEIN"/>
    <property type="match status" value="1"/>
</dbReference>
<accession>W8BEZ9</accession>
<dbReference type="CDD" id="cd03213">
    <property type="entry name" value="ABCG_EPDR"/>
    <property type="match status" value="1"/>
</dbReference>
<dbReference type="InterPro" id="IPR017871">
    <property type="entry name" value="ABC_transporter-like_CS"/>
</dbReference>
<reference evidence="11" key="2">
    <citation type="journal article" date="2014" name="BMC Genomics">
        <title>A genomic perspective to assessing quality of mass-reared SIT flies used in Mediterranean fruit fly (Ceratitis capitata) eradication in California.</title>
        <authorList>
            <person name="Calla B."/>
            <person name="Hall B."/>
            <person name="Hou S."/>
            <person name="Geib S.M."/>
        </authorList>
    </citation>
    <scope>NUCLEOTIDE SEQUENCE</scope>
</reference>
<evidence type="ECO:0000256" key="4">
    <source>
        <dbReference type="ARBA" id="ARBA00022692"/>
    </source>
</evidence>
<evidence type="ECO:0000256" key="8">
    <source>
        <dbReference type="ARBA" id="ARBA00023136"/>
    </source>
</evidence>
<dbReference type="InterPro" id="IPR013525">
    <property type="entry name" value="ABC2_TM"/>
</dbReference>
<evidence type="ECO:0000313" key="11">
    <source>
        <dbReference type="EMBL" id="JAB97247.1"/>
    </source>
</evidence>
<evidence type="ECO:0000256" key="7">
    <source>
        <dbReference type="ARBA" id="ARBA00022989"/>
    </source>
</evidence>
<dbReference type="AlphaFoldDB" id="W8BEZ9"/>
<name>W8BEZ9_CERCA</name>
<dbReference type="InterPro" id="IPR003439">
    <property type="entry name" value="ABC_transporter-like_ATP-bd"/>
</dbReference>
<dbReference type="GO" id="GO:0005886">
    <property type="term" value="C:plasma membrane"/>
    <property type="evidence" value="ECO:0007669"/>
    <property type="project" value="TreeGrafter"/>
</dbReference>
<comment type="subcellular location">
    <subcellularLocation>
        <location evidence="1">Membrane</location>
        <topology evidence="1">Multi-pass membrane protein</topology>
    </subcellularLocation>
</comment>
<keyword evidence="8 9" id="KW-0472">Membrane</keyword>
<dbReference type="PROSITE" id="PS50893">
    <property type="entry name" value="ABC_TRANSPORTER_2"/>
    <property type="match status" value="1"/>
</dbReference>
<dbReference type="SUPFAM" id="SSF52540">
    <property type="entry name" value="P-loop containing nucleoside triphosphate hydrolases"/>
    <property type="match status" value="1"/>
</dbReference>
<sequence length="615" mass="69094">MSLASQDKLLKKRVKPVDIQFQDLSYQVQVQKEKKTILKRISGTFRAGQLTAIMGPSGAGKSSLLNILTGVTKKGVSGNINFGESPTKSRKNCSYIMQDDHFHSWFTVEETMLLAAQLKISNESMNMKEKKMLIEHLLDTLKLSQAKQTRAGNLSGGQKKRLSIALELIDNPAVLFLDEPTTGLDSSASSDTIQLLQTLANEGRTIVCTIHQPSTHVFNLFNHIYVLSQGCCTYQGTPHNTIDFLRAVGLECPTYHNPADFLLECVNGEYGDHTEVLATAARQPEWRHDHTQDPQHLEGLSGEEIAKMSELQRRAEGKKLLTPSVTPPSSVSKHIYPPPEWMRLWLLIGRCHVQFFRDWTVTHLKLGVHIACAILIGLLYGNSGSNATKQIANIGSFTVHNTYLWYTTMMPGLLRFPQEISIVKKETFNNWYKLRTYYMAGLITSTPVHIMFSMTYITIAYLMTDQPFEIDRFAQFLLAAIIVTISADAFGVLLGTVLSPLNGPFVGAILTSFMLIFSGFLILLTHMSTLMRFLSYLSPIRYAFECMILALYSNNRGNIPCPMDVLYCHFKKANTILRSFGVEDGNFGMNIFIMILQLSAFRVLTYIMLKRKLGV</sequence>
<feature type="transmembrane region" description="Helical" evidence="9">
    <location>
        <begin position="505"/>
        <end position="524"/>
    </location>
</feature>
<dbReference type="PROSITE" id="PS00211">
    <property type="entry name" value="ABC_TRANSPORTER_1"/>
    <property type="match status" value="1"/>
</dbReference>
<evidence type="ECO:0000256" key="9">
    <source>
        <dbReference type="SAM" id="Phobius"/>
    </source>
</evidence>
<protein>
    <submittedName>
        <fullName evidence="11">ATP-binding cassette sub-family G member 1</fullName>
    </submittedName>
</protein>
<dbReference type="OrthoDB" id="66620at2759"/>